<evidence type="ECO:0000256" key="1">
    <source>
        <dbReference type="ARBA" id="ARBA00005006"/>
    </source>
</evidence>
<dbReference type="InterPro" id="IPR004308">
    <property type="entry name" value="GCS"/>
</dbReference>
<evidence type="ECO:0000256" key="5">
    <source>
        <dbReference type="ARBA" id="ARBA00022684"/>
    </source>
</evidence>
<gene>
    <name evidence="12" type="primary">GCLC</name>
    <name evidence="12" type="ORF">GZH46_01800</name>
</gene>
<dbReference type="GO" id="GO:0016874">
    <property type="term" value="F:ligase activity"/>
    <property type="evidence" value="ECO:0007669"/>
    <property type="project" value="UniProtKB-KW"/>
</dbReference>
<evidence type="ECO:0000256" key="6">
    <source>
        <dbReference type="ARBA" id="ARBA00022741"/>
    </source>
</evidence>
<accession>A0ABQ7S8A9</accession>
<dbReference type="Gene3D" id="1.10.8.960">
    <property type="match status" value="1"/>
</dbReference>
<evidence type="ECO:0000256" key="10">
    <source>
        <dbReference type="RuleBase" id="RU367135"/>
    </source>
</evidence>
<keyword evidence="5 10" id="KW-0317">Glutathione biosynthesis</keyword>
<name>A0ABQ7S8A9_9ACAR</name>
<evidence type="ECO:0000256" key="11">
    <source>
        <dbReference type="SAM" id="MobiDB-lite"/>
    </source>
</evidence>
<dbReference type="EC" id="6.3.2.2" evidence="3 10"/>
<dbReference type="PANTHER" id="PTHR11164:SF0">
    <property type="entry name" value="GLUTAMATE--CYSTEINE LIGASE CATALYTIC SUBUNIT"/>
    <property type="match status" value="1"/>
</dbReference>
<organism evidence="12 13">
    <name type="scientific">Fragariocoptes setiger</name>
    <dbReference type="NCBI Taxonomy" id="1670756"/>
    <lineage>
        <taxon>Eukaryota</taxon>
        <taxon>Metazoa</taxon>
        <taxon>Ecdysozoa</taxon>
        <taxon>Arthropoda</taxon>
        <taxon>Chelicerata</taxon>
        <taxon>Arachnida</taxon>
        <taxon>Acari</taxon>
        <taxon>Acariformes</taxon>
        <taxon>Trombidiformes</taxon>
        <taxon>Prostigmata</taxon>
        <taxon>Eupodina</taxon>
        <taxon>Eriophyoidea</taxon>
        <taxon>Phytoptidae</taxon>
        <taxon>Fragariocoptes</taxon>
    </lineage>
</organism>
<dbReference type="Gene3D" id="3.30.590.50">
    <property type="match status" value="2"/>
</dbReference>
<evidence type="ECO:0000313" key="13">
    <source>
        <dbReference type="Proteomes" id="UP000825002"/>
    </source>
</evidence>
<sequence>MGLLSEGQPLSWKDTSCLAKFVQQRGLVQFATIYKNAASRRDKCHKWGDEIEYMLVKFDHENKKVRVSLKAAEIFRLIEEHKARQKNGINGYPTESYWNPEFGSYMVESTPGTPYGDSCDDRVLAALNSVGYNMRFRRQQVQQLLGPDEYVMSVTSFPRLGCPGFTFPHCDPKPKTSLSGSLFFPDEAIYGGHPRFKTIVKNIRARRGRKVIINLPIYQDVNTAKPFIEHFDDDEARVAAKPNHVYMDAMGFGMGCCCLQMTFQAAHIDEARLLYDQLSPFCPIAMALSAAAPIFRGYLVDRDCRWEVISCAVDDRTREESGEADSQPGTLKISKSRYDSIDSYISKYGEKFNDIPLTYHKSHYDTLIDHGVDPLMARHVAHLFIRDPITLYREKLDQRDDESDHFESTNWQTMRFKPPPSANSSIGWRVEFRPLEVQTTDHENAAYVVFVALLTRLILSYRINLLIPISMVDENMRIAQNRDAIEDAKFWFRKDITKCCQIKRKSSQENVDQSNHMINGSVSGSNRTDSENNYKTLDHEDEPWDGVDDDCDPQSCATLMTINEIINGTEEFPGLVPLLRQYLSSVEIDAGTLCTINNYLELISDRAALRTKTTARWIRDFVREHPKYNRDSVVSDEIAYDLLMRMQAMTKS</sequence>
<dbReference type="InterPro" id="IPR014746">
    <property type="entry name" value="Gln_synth/guanido_kin_cat_dom"/>
</dbReference>
<evidence type="ECO:0000256" key="2">
    <source>
        <dbReference type="ARBA" id="ARBA00008100"/>
    </source>
</evidence>
<evidence type="ECO:0000313" key="12">
    <source>
        <dbReference type="EMBL" id="KAG9509669.1"/>
    </source>
</evidence>
<protein>
    <recommendedName>
        <fullName evidence="3 10">Glutamate--cysteine ligase</fullName>
        <ecNumber evidence="3 10">6.3.2.2</ecNumber>
    </recommendedName>
    <alternativeName>
        <fullName evidence="9 10">Gamma-ECS</fullName>
    </alternativeName>
    <alternativeName>
        <fullName evidence="8 10">Gamma-glutamylcysteine synthetase</fullName>
    </alternativeName>
</protein>
<feature type="compositionally biased region" description="Polar residues" evidence="11">
    <location>
        <begin position="508"/>
        <end position="527"/>
    </location>
</feature>
<keyword evidence="4 10" id="KW-0436">Ligase</keyword>
<evidence type="ECO:0000256" key="3">
    <source>
        <dbReference type="ARBA" id="ARBA00012220"/>
    </source>
</evidence>
<comment type="catalytic activity">
    <reaction evidence="10">
        <text>L-cysteine + L-glutamate + ATP = gamma-L-glutamyl-L-cysteine + ADP + phosphate + H(+)</text>
        <dbReference type="Rhea" id="RHEA:13285"/>
        <dbReference type="ChEBI" id="CHEBI:15378"/>
        <dbReference type="ChEBI" id="CHEBI:29985"/>
        <dbReference type="ChEBI" id="CHEBI:30616"/>
        <dbReference type="ChEBI" id="CHEBI:35235"/>
        <dbReference type="ChEBI" id="CHEBI:43474"/>
        <dbReference type="ChEBI" id="CHEBI:58173"/>
        <dbReference type="ChEBI" id="CHEBI:456216"/>
        <dbReference type="EC" id="6.3.2.2"/>
    </reaction>
</comment>
<keyword evidence="7 10" id="KW-0067">ATP-binding</keyword>
<comment type="pathway">
    <text evidence="1 10">Sulfur metabolism; glutathione biosynthesis; glutathione from L-cysteine and L-glutamate: step 1/2.</text>
</comment>
<dbReference type="SUPFAM" id="SSF55931">
    <property type="entry name" value="Glutamine synthetase/guanido kinase"/>
    <property type="match status" value="1"/>
</dbReference>
<keyword evidence="13" id="KW-1185">Reference proteome</keyword>
<dbReference type="Proteomes" id="UP000825002">
    <property type="component" value="Unassembled WGS sequence"/>
</dbReference>
<evidence type="ECO:0000256" key="4">
    <source>
        <dbReference type="ARBA" id="ARBA00022598"/>
    </source>
</evidence>
<proteinExistence type="inferred from homology"/>
<dbReference type="PANTHER" id="PTHR11164">
    <property type="entry name" value="GLUTAMATE CYSTEINE LIGASE"/>
    <property type="match status" value="1"/>
</dbReference>
<dbReference type="Pfam" id="PF03074">
    <property type="entry name" value="GCS"/>
    <property type="match status" value="1"/>
</dbReference>
<keyword evidence="6 10" id="KW-0547">Nucleotide-binding</keyword>
<comment type="similarity">
    <text evidence="2 10">Belongs to the glutamate--cysteine ligase type 3 family.</text>
</comment>
<evidence type="ECO:0000256" key="9">
    <source>
        <dbReference type="ARBA" id="ARBA00032122"/>
    </source>
</evidence>
<evidence type="ECO:0000256" key="7">
    <source>
        <dbReference type="ARBA" id="ARBA00022840"/>
    </source>
</evidence>
<reference evidence="12 13" key="1">
    <citation type="submission" date="2020-10" db="EMBL/GenBank/DDBJ databases">
        <authorList>
            <person name="Klimov P.B."/>
            <person name="Dyachkov S.M."/>
            <person name="Chetverikov P.E."/>
        </authorList>
    </citation>
    <scope>NUCLEOTIDE SEQUENCE [LARGE SCALE GENOMIC DNA]</scope>
    <source>
        <strain evidence="12">BMOC 18-1129-001#AD2665</strain>
        <tissue evidence="12">Entire mites</tissue>
    </source>
</reference>
<comment type="caution">
    <text evidence="12">The sequence shown here is derived from an EMBL/GenBank/DDBJ whole genome shotgun (WGS) entry which is preliminary data.</text>
</comment>
<feature type="region of interest" description="Disordered" evidence="11">
    <location>
        <begin position="507"/>
        <end position="531"/>
    </location>
</feature>
<evidence type="ECO:0000256" key="8">
    <source>
        <dbReference type="ARBA" id="ARBA00030585"/>
    </source>
</evidence>
<dbReference type="EMBL" id="JAIFTH010000379">
    <property type="protein sequence ID" value="KAG9509669.1"/>
    <property type="molecule type" value="Genomic_DNA"/>
</dbReference>